<reference evidence="1 2" key="1">
    <citation type="submission" date="2019-03" db="EMBL/GenBank/DDBJ databases">
        <title>Above-ground endophytic microbial communities from plants in different locations in the United States.</title>
        <authorList>
            <person name="Frank C."/>
        </authorList>
    </citation>
    <scope>NUCLEOTIDE SEQUENCE [LARGE SCALE GENOMIC DNA]</scope>
    <source>
        <strain evidence="1 2">LP_13_YM</strain>
    </source>
</reference>
<gene>
    <name evidence="1" type="ORF">EC912_102700</name>
</gene>
<evidence type="ECO:0000313" key="1">
    <source>
        <dbReference type="EMBL" id="TCV96349.1"/>
    </source>
</evidence>
<proteinExistence type="predicted"/>
<comment type="caution">
    <text evidence="1">The sequence shown here is derived from an EMBL/GenBank/DDBJ whole genome shotgun (WGS) entry which is preliminary data.</text>
</comment>
<dbReference type="Proteomes" id="UP000295645">
    <property type="component" value="Unassembled WGS sequence"/>
</dbReference>
<organism evidence="1 2">
    <name type="scientific">Luteibacter rhizovicinus</name>
    <dbReference type="NCBI Taxonomy" id="242606"/>
    <lineage>
        <taxon>Bacteria</taxon>
        <taxon>Pseudomonadati</taxon>
        <taxon>Pseudomonadota</taxon>
        <taxon>Gammaproteobacteria</taxon>
        <taxon>Lysobacterales</taxon>
        <taxon>Rhodanobacteraceae</taxon>
        <taxon>Luteibacter</taxon>
    </lineage>
</organism>
<dbReference type="EMBL" id="SMCS01000002">
    <property type="protein sequence ID" value="TCV96349.1"/>
    <property type="molecule type" value="Genomic_DNA"/>
</dbReference>
<accession>A0A4V2W4L6</accession>
<evidence type="ECO:0000313" key="2">
    <source>
        <dbReference type="Proteomes" id="UP000295645"/>
    </source>
</evidence>
<sequence length="153" mass="17172">MNRITRTEDALTFVREHGVVLVSAKGGAPRLTEAIVGESIRGSWWAHPEGRRIFAILSAIAESDQVLVCRLVDGKLTMVHRRLWPSLVRAAEHFVPDRITQVHQEHTASGKHVNREIPFPQWVPESVTDEAGRMAEQEAVAPFIEWVKPSPGR</sequence>
<dbReference type="RefSeq" id="WP_132142537.1">
    <property type="nucleotide sequence ID" value="NZ_SMCS01000002.1"/>
</dbReference>
<keyword evidence="2" id="KW-1185">Reference proteome</keyword>
<protein>
    <submittedName>
        <fullName evidence="1">Uncharacterized protein</fullName>
    </submittedName>
</protein>
<dbReference type="OrthoDB" id="8775351at2"/>
<name>A0A4V2W4L6_9GAMM</name>
<dbReference type="AlphaFoldDB" id="A0A4V2W4L6"/>